<protein>
    <submittedName>
        <fullName evidence="1">Uncharacterized protein</fullName>
    </submittedName>
</protein>
<evidence type="ECO:0000313" key="1">
    <source>
        <dbReference type="EMBL" id="KJR82442.1"/>
    </source>
</evidence>
<name>A0A0F2LYB4_SPOSC</name>
<reference evidence="1 2" key="2">
    <citation type="journal article" date="2015" name="Eukaryot. Cell">
        <title>Asexual propagation of a virulent clone complex in a human and feline outbreak of sporotrichosis.</title>
        <authorList>
            <person name="Teixeira Mde M."/>
            <person name="Rodrigues A.M."/>
            <person name="Tsui C.K."/>
            <person name="de Almeida L.G."/>
            <person name="Van Diepeningen A.D."/>
            <person name="van den Ende B.G."/>
            <person name="Fernandes G.F."/>
            <person name="Kano R."/>
            <person name="Hamelin R.C."/>
            <person name="Lopes-Bezerra L.M."/>
            <person name="Vasconcelos A.T."/>
            <person name="de Hoog S."/>
            <person name="de Camargo Z.P."/>
            <person name="Felipe M.S."/>
        </authorList>
    </citation>
    <scope>NUCLEOTIDE SEQUENCE [LARGE SCALE GENOMIC DNA]</scope>
    <source>
        <strain evidence="1 2">1099-18</strain>
    </source>
</reference>
<organism evidence="1 2">
    <name type="scientific">Sporothrix schenckii 1099-18</name>
    <dbReference type="NCBI Taxonomy" id="1397361"/>
    <lineage>
        <taxon>Eukaryota</taxon>
        <taxon>Fungi</taxon>
        <taxon>Dikarya</taxon>
        <taxon>Ascomycota</taxon>
        <taxon>Pezizomycotina</taxon>
        <taxon>Sordariomycetes</taxon>
        <taxon>Sordariomycetidae</taxon>
        <taxon>Ophiostomatales</taxon>
        <taxon>Ophiostomataceae</taxon>
        <taxon>Sporothrix</taxon>
    </lineage>
</organism>
<dbReference type="GeneID" id="27665919"/>
<dbReference type="RefSeq" id="XP_016585118.1">
    <property type="nucleotide sequence ID" value="XM_016730642.1"/>
</dbReference>
<dbReference type="KEGG" id="ssck:SPSK_03810"/>
<evidence type="ECO:0000313" key="2">
    <source>
        <dbReference type="Proteomes" id="UP000033710"/>
    </source>
</evidence>
<accession>A0A0F2LYB4</accession>
<dbReference type="EMBL" id="AXCR01000010">
    <property type="protein sequence ID" value="KJR82442.1"/>
    <property type="molecule type" value="Genomic_DNA"/>
</dbReference>
<comment type="caution">
    <text evidence="1">The sequence shown here is derived from an EMBL/GenBank/DDBJ whole genome shotgun (WGS) entry which is preliminary data.</text>
</comment>
<dbReference type="Proteomes" id="UP000033710">
    <property type="component" value="Unassembled WGS sequence"/>
</dbReference>
<proteinExistence type="predicted"/>
<sequence length="77" mass="8383">MFTSAIINSFISVDRFPWAALIHPSDVSLTIDKSTIGHFPCIDVSVDHQPPSDLHPKLFRLDPATAPASGISLRPLC</sequence>
<reference evidence="1 2" key="1">
    <citation type="journal article" date="2014" name="BMC Genomics">
        <title>Comparative genomics of the major fungal agents of human and animal Sporotrichosis: Sporothrix schenckii and Sporothrix brasiliensis.</title>
        <authorList>
            <person name="Teixeira M.M."/>
            <person name="de Almeida L.G."/>
            <person name="Kubitschek-Barreira P."/>
            <person name="Alves F.L."/>
            <person name="Kioshima E.S."/>
            <person name="Abadio A.K."/>
            <person name="Fernandes L."/>
            <person name="Derengowski L.S."/>
            <person name="Ferreira K.S."/>
            <person name="Souza R.C."/>
            <person name="Ruiz J.C."/>
            <person name="de Andrade N.C."/>
            <person name="Paes H.C."/>
            <person name="Nicola A.M."/>
            <person name="Albuquerque P."/>
            <person name="Gerber A.L."/>
            <person name="Martins V.P."/>
            <person name="Peconick L.D."/>
            <person name="Neto A.V."/>
            <person name="Chaucanez C.B."/>
            <person name="Silva P.A."/>
            <person name="Cunha O.L."/>
            <person name="de Oliveira F.F."/>
            <person name="dos Santos T.C."/>
            <person name="Barros A.L."/>
            <person name="Soares M.A."/>
            <person name="de Oliveira L.M."/>
            <person name="Marini M.M."/>
            <person name="Villalobos-Duno H."/>
            <person name="Cunha M.M."/>
            <person name="de Hoog S."/>
            <person name="da Silveira J.F."/>
            <person name="Henrissat B."/>
            <person name="Nino-Vega G.A."/>
            <person name="Cisalpino P.S."/>
            <person name="Mora-Montes H.M."/>
            <person name="Almeida S.R."/>
            <person name="Stajich J.E."/>
            <person name="Lopes-Bezerra L.M."/>
            <person name="Vasconcelos A.T."/>
            <person name="Felipe M.S."/>
        </authorList>
    </citation>
    <scope>NUCLEOTIDE SEQUENCE [LARGE SCALE GENOMIC DNA]</scope>
    <source>
        <strain evidence="1 2">1099-18</strain>
    </source>
</reference>
<dbReference type="AlphaFoldDB" id="A0A0F2LYB4"/>
<gene>
    <name evidence="1" type="ORF">SPSK_03810</name>
</gene>
<dbReference type="VEuPathDB" id="FungiDB:SPSK_03810"/>